<reference evidence="16 17" key="1">
    <citation type="submission" date="2019-07" db="EMBL/GenBank/DDBJ databases">
        <authorList>
            <person name="Cremers G."/>
        </authorList>
    </citation>
    <scope>NUCLEOTIDE SEQUENCE [LARGE SCALE GENOMIC DNA]</scope>
</reference>
<comment type="caution">
    <text evidence="13">Lacks conserved residue(s) required for the propagation of feature annotation.</text>
</comment>
<dbReference type="Gene3D" id="3.20.20.70">
    <property type="entry name" value="Aldolase class I"/>
    <property type="match status" value="1"/>
</dbReference>
<dbReference type="SUPFAM" id="SSF102114">
    <property type="entry name" value="Radical SAM enzymes"/>
    <property type="match status" value="1"/>
</dbReference>
<dbReference type="SFLD" id="SFLDG01278">
    <property type="entry name" value="biotin_synthase_like"/>
    <property type="match status" value="1"/>
</dbReference>
<comment type="catalytic activity">
    <reaction evidence="12 13">
        <text>(4R,5S)-dethiobiotin + (sulfur carrier)-SH + 2 reduced [2Fe-2S]-[ferredoxin] + 2 S-adenosyl-L-methionine = (sulfur carrier)-H + biotin + 2 5'-deoxyadenosine + 2 L-methionine + 2 oxidized [2Fe-2S]-[ferredoxin]</text>
        <dbReference type="Rhea" id="RHEA:22060"/>
        <dbReference type="Rhea" id="RHEA-COMP:10000"/>
        <dbReference type="Rhea" id="RHEA-COMP:10001"/>
        <dbReference type="Rhea" id="RHEA-COMP:14737"/>
        <dbReference type="Rhea" id="RHEA-COMP:14739"/>
        <dbReference type="ChEBI" id="CHEBI:17319"/>
        <dbReference type="ChEBI" id="CHEBI:29917"/>
        <dbReference type="ChEBI" id="CHEBI:33737"/>
        <dbReference type="ChEBI" id="CHEBI:33738"/>
        <dbReference type="ChEBI" id="CHEBI:57586"/>
        <dbReference type="ChEBI" id="CHEBI:57844"/>
        <dbReference type="ChEBI" id="CHEBI:59789"/>
        <dbReference type="ChEBI" id="CHEBI:64428"/>
        <dbReference type="ChEBI" id="CHEBI:149473"/>
        <dbReference type="EC" id="2.8.1.6"/>
    </reaction>
</comment>
<comment type="cofactor">
    <cofactor evidence="14">
        <name>[2Fe-2S] cluster</name>
        <dbReference type="ChEBI" id="CHEBI:190135"/>
    </cofactor>
    <text evidence="14">Binds 1 [2Fe-2S] cluster. The cluster is coordinated with 3 cysteines and 1 arginine.</text>
</comment>
<evidence type="ECO:0000256" key="14">
    <source>
        <dbReference type="PIRSR" id="PIRSR001619-1"/>
    </source>
</evidence>
<dbReference type="SMART" id="SM00729">
    <property type="entry name" value="Elp3"/>
    <property type="match status" value="1"/>
</dbReference>
<name>A0A564ZM03_9BACT</name>
<dbReference type="GO" id="GO:0004076">
    <property type="term" value="F:biotin synthase activity"/>
    <property type="evidence" value="ECO:0007669"/>
    <property type="project" value="UniProtKB-UniRule"/>
</dbReference>
<feature type="binding site" evidence="13 14">
    <location>
        <position position="78"/>
    </location>
    <ligand>
        <name>[4Fe-4S] cluster</name>
        <dbReference type="ChEBI" id="CHEBI:49883"/>
        <note>4Fe-4S-S-AdoMet</note>
    </ligand>
</feature>
<dbReference type="CDD" id="cd01335">
    <property type="entry name" value="Radical_SAM"/>
    <property type="match status" value="1"/>
</dbReference>
<dbReference type="SFLD" id="SFLDG01060">
    <property type="entry name" value="BATS_domain_containing"/>
    <property type="match status" value="1"/>
</dbReference>
<feature type="binding site" evidence="13 14">
    <location>
        <position position="209"/>
    </location>
    <ligand>
        <name>[2Fe-2S] cluster</name>
        <dbReference type="ChEBI" id="CHEBI:190135"/>
    </ligand>
</feature>
<evidence type="ECO:0000256" key="10">
    <source>
        <dbReference type="ARBA" id="ARBA00023004"/>
    </source>
</evidence>
<keyword evidence="10 13" id="KW-0408">Iron</keyword>
<dbReference type="PANTHER" id="PTHR22976">
    <property type="entry name" value="BIOTIN SYNTHASE"/>
    <property type="match status" value="1"/>
</dbReference>
<dbReference type="UniPathway" id="UPA00078">
    <property type="reaction ID" value="UER00162"/>
</dbReference>
<evidence type="ECO:0000256" key="11">
    <source>
        <dbReference type="ARBA" id="ARBA00023014"/>
    </source>
</evidence>
<dbReference type="PIRSF" id="PIRSF001619">
    <property type="entry name" value="Biotin_synth"/>
    <property type="match status" value="1"/>
</dbReference>
<keyword evidence="11 13" id="KW-0411">Iron-sulfur</keyword>
<keyword evidence="8 13" id="KW-0479">Metal-binding</keyword>
<comment type="function">
    <text evidence="13">Catalyzes the conversion of dethiobiotin (DTB) to biotin by the insertion of a sulfur atom into dethiobiotin via a radical-based mechanism.</text>
</comment>
<dbReference type="EMBL" id="CABIKM010000052">
    <property type="protein sequence ID" value="VUZ86359.1"/>
    <property type="molecule type" value="Genomic_DNA"/>
</dbReference>
<dbReference type="PROSITE" id="PS51918">
    <property type="entry name" value="RADICAL_SAM"/>
    <property type="match status" value="1"/>
</dbReference>
<evidence type="ECO:0000256" key="4">
    <source>
        <dbReference type="ARBA" id="ARBA00022485"/>
    </source>
</evidence>
<evidence type="ECO:0000259" key="15">
    <source>
        <dbReference type="PROSITE" id="PS51918"/>
    </source>
</evidence>
<keyword evidence="4 13" id="KW-0004">4Fe-4S</keyword>
<keyword evidence="7 13" id="KW-0001">2Fe-2S</keyword>
<dbReference type="NCBIfam" id="TIGR00433">
    <property type="entry name" value="bioB"/>
    <property type="match status" value="1"/>
</dbReference>
<comment type="subunit">
    <text evidence="13">Homodimer.</text>
</comment>
<dbReference type="GO" id="GO:0051537">
    <property type="term" value="F:2 iron, 2 sulfur cluster binding"/>
    <property type="evidence" value="ECO:0007669"/>
    <property type="project" value="UniProtKB-KW"/>
</dbReference>
<evidence type="ECO:0000256" key="3">
    <source>
        <dbReference type="ARBA" id="ARBA00012236"/>
    </source>
</evidence>
<protein>
    <recommendedName>
        <fullName evidence="3 13">Biotin synthase</fullName>
        <ecNumber evidence="3 13">2.8.1.6</ecNumber>
    </recommendedName>
</protein>
<evidence type="ECO:0000256" key="1">
    <source>
        <dbReference type="ARBA" id="ARBA00004942"/>
    </source>
</evidence>
<dbReference type="InterPro" id="IPR024177">
    <property type="entry name" value="Biotin_synthase"/>
</dbReference>
<evidence type="ECO:0000313" key="16">
    <source>
        <dbReference type="EMBL" id="VUZ86359.1"/>
    </source>
</evidence>
<dbReference type="InterPro" id="IPR002684">
    <property type="entry name" value="Biotin_synth/BioAB"/>
</dbReference>
<feature type="domain" description="Radical SAM core" evidence="15">
    <location>
        <begin position="53"/>
        <end position="284"/>
    </location>
</feature>
<dbReference type="SMART" id="SM00876">
    <property type="entry name" value="BATS"/>
    <property type="match status" value="1"/>
</dbReference>
<organism evidence="16 17">
    <name type="scientific">Candidatus Methylomirabilis lanthanidiphila</name>
    <dbReference type="NCBI Taxonomy" id="2211376"/>
    <lineage>
        <taxon>Bacteria</taxon>
        <taxon>Candidatus Methylomirabilota</taxon>
        <taxon>Candidatus Methylomirabilia</taxon>
        <taxon>Candidatus Methylomirabilales</taxon>
        <taxon>Candidatus Methylomirabilaceae</taxon>
        <taxon>Candidatus Methylomirabilis</taxon>
    </lineage>
</organism>
<keyword evidence="5 13" id="KW-0808">Transferase</keyword>
<dbReference type="InterPro" id="IPR007197">
    <property type="entry name" value="rSAM"/>
</dbReference>
<comment type="pathway">
    <text evidence="1 13">Cofactor biosynthesis; biotin biosynthesis; biotin from 7,8-diaminononanoate: step 2/2.</text>
</comment>
<dbReference type="InterPro" id="IPR013785">
    <property type="entry name" value="Aldolase_TIM"/>
</dbReference>
<dbReference type="AlphaFoldDB" id="A0A564ZM03"/>
<evidence type="ECO:0000313" key="17">
    <source>
        <dbReference type="Proteomes" id="UP000334340"/>
    </source>
</evidence>
<dbReference type="Proteomes" id="UP000334340">
    <property type="component" value="Unassembled WGS sequence"/>
</dbReference>
<gene>
    <name evidence="13" type="primary">bioB</name>
    <name evidence="16" type="ORF">MELA_02762</name>
</gene>
<dbReference type="InterPro" id="IPR006638">
    <property type="entry name" value="Elp3/MiaA/NifB-like_rSAM"/>
</dbReference>
<dbReference type="Pfam" id="PF06968">
    <property type="entry name" value="BATS"/>
    <property type="match status" value="1"/>
</dbReference>
<keyword evidence="9 13" id="KW-0093">Biotin biosynthesis</keyword>
<comment type="similarity">
    <text evidence="2 13">Belongs to the radical SAM superfamily. Biotin synthase family.</text>
</comment>
<dbReference type="EC" id="2.8.1.6" evidence="3 13"/>
<dbReference type="InterPro" id="IPR010722">
    <property type="entry name" value="BATS_dom"/>
</dbReference>
<dbReference type="InterPro" id="IPR058240">
    <property type="entry name" value="rSAM_sf"/>
</dbReference>
<evidence type="ECO:0000256" key="2">
    <source>
        <dbReference type="ARBA" id="ARBA00010765"/>
    </source>
</evidence>
<evidence type="ECO:0000256" key="5">
    <source>
        <dbReference type="ARBA" id="ARBA00022679"/>
    </source>
</evidence>
<proteinExistence type="inferred from homology"/>
<evidence type="ECO:0000256" key="8">
    <source>
        <dbReference type="ARBA" id="ARBA00022723"/>
    </source>
</evidence>
<sequence>MQSDGITARVRRIGERVLAGGAPAFEEAVELFERSDYDVHELFQVANRLRLNRFGNRIHLCGIVNAKSGGCPEDCSFCSQSSRQATEIAKYSVISSDEMVLAARQARGYGAWALGVVTAGRGYDATSEDFRQLIVGIRAITRDGSAEAHASLGIMGDEEVRQLKKAGLTTLNHNLETGRSYFPQVCTTHTYDERVRTLKAARAAGIRVCSGGVFGMGEDPGHRAELAFALKDLDVDEVPLNFLIPVDGTRLANAVPLSPLEILKVIALFRWILPTKNIFVCAGRQHLGELQPMIFFAGASGVMVGDFLTTRNRSVSDDLKMLHDLGLEFGESLLAPERHAAATAF</sequence>
<keyword evidence="6 13" id="KW-0949">S-adenosyl-L-methionine</keyword>
<dbReference type="GO" id="GO:0005506">
    <property type="term" value="F:iron ion binding"/>
    <property type="evidence" value="ECO:0007669"/>
    <property type="project" value="UniProtKB-UniRule"/>
</dbReference>
<evidence type="ECO:0000256" key="13">
    <source>
        <dbReference type="HAMAP-Rule" id="MF_01694"/>
    </source>
</evidence>
<accession>A0A564ZM03</accession>
<feature type="binding site" evidence="13 14">
    <location>
        <position position="71"/>
    </location>
    <ligand>
        <name>[4Fe-4S] cluster</name>
        <dbReference type="ChEBI" id="CHEBI:49883"/>
        <note>4Fe-4S-S-AdoMet</note>
    </ligand>
</feature>
<comment type="cofactor">
    <cofactor evidence="13">
        <name>[2Fe-2S] cluster</name>
        <dbReference type="ChEBI" id="CHEBI:190135"/>
    </cofactor>
    <text evidence="13">Binds 1 [2Fe-2S] cluster. The cluster is coordinated with 3 cysteines and 1 arginine.</text>
</comment>
<dbReference type="Pfam" id="PF04055">
    <property type="entry name" value="Radical_SAM"/>
    <property type="match status" value="1"/>
</dbReference>
<dbReference type="GO" id="GO:0051539">
    <property type="term" value="F:4 iron, 4 sulfur cluster binding"/>
    <property type="evidence" value="ECO:0007669"/>
    <property type="project" value="UniProtKB-KW"/>
</dbReference>
<evidence type="ECO:0000256" key="9">
    <source>
        <dbReference type="ARBA" id="ARBA00022756"/>
    </source>
</evidence>
<keyword evidence="17" id="KW-1185">Reference proteome</keyword>
<evidence type="ECO:0000256" key="7">
    <source>
        <dbReference type="ARBA" id="ARBA00022714"/>
    </source>
</evidence>
<dbReference type="SFLD" id="SFLDS00029">
    <property type="entry name" value="Radical_SAM"/>
    <property type="match status" value="1"/>
</dbReference>
<evidence type="ECO:0000256" key="12">
    <source>
        <dbReference type="ARBA" id="ARBA00051157"/>
    </source>
</evidence>
<dbReference type="HAMAP" id="MF_01694">
    <property type="entry name" value="BioB"/>
    <property type="match status" value="1"/>
</dbReference>
<dbReference type="PANTHER" id="PTHR22976:SF2">
    <property type="entry name" value="BIOTIN SYNTHASE, MITOCHONDRIAL"/>
    <property type="match status" value="1"/>
</dbReference>
<feature type="binding site" evidence="13 14">
    <location>
        <position position="75"/>
    </location>
    <ligand>
        <name>[4Fe-4S] cluster</name>
        <dbReference type="ChEBI" id="CHEBI:49883"/>
        <note>4Fe-4S-S-AdoMet</note>
    </ligand>
</feature>
<dbReference type="GO" id="GO:0009102">
    <property type="term" value="P:biotin biosynthetic process"/>
    <property type="evidence" value="ECO:0007669"/>
    <property type="project" value="UniProtKB-UniRule"/>
</dbReference>
<comment type="cofactor">
    <cofactor evidence="13 14">
        <name>[4Fe-4S] cluster</name>
        <dbReference type="ChEBI" id="CHEBI:49883"/>
    </cofactor>
    <text evidence="13 14">Binds 1 [4Fe-4S] cluster. The cluster is coordinated with 3 cysteines and an exchangeable S-adenosyl-L-methionine.</text>
</comment>
<evidence type="ECO:0000256" key="6">
    <source>
        <dbReference type="ARBA" id="ARBA00022691"/>
    </source>
</evidence>